<evidence type="ECO:0000256" key="6">
    <source>
        <dbReference type="SAM" id="Phobius"/>
    </source>
</evidence>
<dbReference type="GO" id="GO:0008528">
    <property type="term" value="F:G protein-coupled peptide receptor activity"/>
    <property type="evidence" value="ECO:0007669"/>
    <property type="project" value="InterPro"/>
</dbReference>
<comment type="similarity">
    <text evidence="2">Belongs to the G-protein coupled receptor 1 family.</text>
</comment>
<gene>
    <name evidence="8" type="primary">similar to FMRFamide receptor</name>
    <name evidence="8" type="ORF">CLUMA_CG008194</name>
</gene>
<feature type="transmembrane region" description="Helical" evidence="6">
    <location>
        <begin position="102"/>
        <end position="129"/>
    </location>
</feature>
<feature type="transmembrane region" description="Helical" evidence="6">
    <location>
        <begin position="150"/>
        <end position="169"/>
    </location>
</feature>
<dbReference type="InterPro" id="IPR019427">
    <property type="entry name" value="7TM_GPCR_serpentine_rcpt_Srw"/>
</dbReference>
<dbReference type="PROSITE" id="PS50262">
    <property type="entry name" value="G_PROTEIN_RECEP_F1_2"/>
    <property type="match status" value="1"/>
</dbReference>
<feature type="domain" description="G-protein coupled receptors family 1 profile" evidence="7">
    <location>
        <begin position="44"/>
        <end position="322"/>
    </location>
</feature>
<dbReference type="OrthoDB" id="5864054at2759"/>
<evidence type="ECO:0000256" key="4">
    <source>
        <dbReference type="ARBA" id="ARBA00022989"/>
    </source>
</evidence>
<dbReference type="EMBL" id="CVRI01000039">
    <property type="protein sequence ID" value="CRK94694.1"/>
    <property type="molecule type" value="Genomic_DNA"/>
</dbReference>
<keyword evidence="9" id="KW-1185">Reference proteome</keyword>
<feature type="transmembrane region" description="Helical" evidence="6">
    <location>
        <begin position="207"/>
        <end position="232"/>
    </location>
</feature>
<evidence type="ECO:0000256" key="2">
    <source>
        <dbReference type="ARBA" id="ARBA00010663"/>
    </source>
</evidence>
<name>A0A1J1I6W8_9DIPT</name>
<dbReference type="Proteomes" id="UP000183832">
    <property type="component" value="Unassembled WGS sequence"/>
</dbReference>
<feature type="transmembrane region" description="Helical" evidence="6">
    <location>
        <begin position="266"/>
        <end position="291"/>
    </location>
</feature>
<organism evidence="8 9">
    <name type="scientific">Clunio marinus</name>
    <dbReference type="NCBI Taxonomy" id="568069"/>
    <lineage>
        <taxon>Eukaryota</taxon>
        <taxon>Metazoa</taxon>
        <taxon>Ecdysozoa</taxon>
        <taxon>Arthropoda</taxon>
        <taxon>Hexapoda</taxon>
        <taxon>Insecta</taxon>
        <taxon>Pterygota</taxon>
        <taxon>Neoptera</taxon>
        <taxon>Endopterygota</taxon>
        <taxon>Diptera</taxon>
        <taxon>Nematocera</taxon>
        <taxon>Chironomoidea</taxon>
        <taxon>Chironomidae</taxon>
        <taxon>Clunio</taxon>
    </lineage>
</organism>
<keyword evidence="5 6" id="KW-0472">Membrane</keyword>
<feature type="transmembrane region" description="Helical" evidence="6">
    <location>
        <begin position="303"/>
        <end position="323"/>
    </location>
</feature>
<evidence type="ECO:0000259" key="7">
    <source>
        <dbReference type="PROSITE" id="PS50262"/>
    </source>
</evidence>
<comment type="subcellular location">
    <subcellularLocation>
        <location evidence="1">Membrane</location>
    </subcellularLocation>
</comment>
<dbReference type="AlphaFoldDB" id="A0A1J1I6W8"/>
<dbReference type="InterPro" id="IPR053219">
    <property type="entry name" value="GPCR_Dmsr-1"/>
</dbReference>
<feature type="transmembrane region" description="Helical" evidence="6">
    <location>
        <begin position="29"/>
        <end position="51"/>
    </location>
</feature>
<evidence type="ECO:0000313" key="9">
    <source>
        <dbReference type="Proteomes" id="UP000183832"/>
    </source>
</evidence>
<dbReference type="Pfam" id="PF10324">
    <property type="entry name" value="7TM_GPCR_Srw"/>
    <property type="match status" value="1"/>
</dbReference>
<dbReference type="Gene3D" id="1.20.1070.10">
    <property type="entry name" value="Rhodopsin 7-helix transmembrane proteins"/>
    <property type="match status" value="1"/>
</dbReference>
<evidence type="ECO:0000256" key="1">
    <source>
        <dbReference type="ARBA" id="ARBA00004370"/>
    </source>
</evidence>
<proteinExistence type="inferred from homology"/>
<dbReference type="CDD" id="cd14978">
    <property type="entry name" value="7tmA_FMRFamide_R-like"/>
    <property type="match status" value="1"/>
</dbReference>
<accession>A0A1J1I6W8</accession>
<dbReference type="PRINTS" id="PR00237">
    <property type="entry name" value="GPCRRHODOPSN"/>
</dbReference>
<dbReference type="PANTHER" id="PTHR46273:SF15">
    <property type="entry name" value="MYOSUPPRESSIN RECEPTOR 1, ISOFORM B-RELATED"/>
    <property type="match status" value="1"/>
</dbReference>
<evidence type="ECO:0000256" key="5">
    <source>
        <dbReference type="ARBA" id="ARBA00023136"/>
    </source>
</evidence>
<dbReference type="InterPro" id="IPR000276">
    <property type="entry name" value="GPCR_Rhodpsn"/>
</dbReference>
<evidence type="ECO:0000256" key="3">
    <source>
        <dbReference type="ARBA" id="ARBA00022692"/>
    </source>
</evidence>
<reference evidence="8 9" key="1">
    <citation type="submission" date="2015-04" db="EMBL/GenBank/DDBJ databases">
        <authorList>
            <person name="Syromyatnikov M.Y."/>
            <person name="Popov V.N."/>
        </authorList>
    </citation>
    <scope>NUCLEOTIDE SEQUENCE [LARGE SCALE GENOMIC DNA]</scope>
</reference>
<dbReference type="InterPro" id="IPR017452">
    <property type="entry name" value="GPCR_Rhodpsn_7TM"/>
</dbReference>
<evidence type="ECO:0000313" key="8">
    <source>
        <dbReference type="EMBL" id="CRK94694.1"/>
    </source>
</evidence>
<dbReference type="SUPFAM" id="SSF81321">
    <property type="entry name" value="Family A G protein-coupled receptor-like"/>
    <property type="match status" value="1"/>
</dbReference>
<dbReference type="GO" id="GO:0005886">
    <property type="term" value="C:plasma membrane"/>
    <property type="evidence" value="ECO:0007669"/>
    <property type="project" value="TreeGrafter"/>
</dbReference>
<keyword evidence="4 6" id="KW-1133">Transmembrane helix</keyword>
<feature type="transmembrane region" description="Helical" evidence="6">
    <location>
        <begin position="63"/>
        <end position="82"/>
    </location>
</feature>
<sequence length="373" mass="43598">MSEIKANISIPFPFCVQDLNDFHTFFNSIHYQLSLCVCIFGSITNILNLVVLTRKDLRTHINFILAGLAISDFLVMVIYIPYAVDYAFNINTKLERFTYSYALYVLIHATLSQTAHTISIFLTIFLALWRYVAVCHPHKKNFFMRKTFHIIAFSYIYSVFVNIPIYMSLKIKEFKVFDNSSTTEMTNETKTLYKVWPSEFIEHHEKAYLWVYSVIIKLLPCIALTYFSVQLIRALYEAKRRKAKLTGNVSMKLLSKKKQADRTTKMLVAVLLLFLITEFPQAIMGLLSALLHESFYHYCYQKLGDLMDFLALLNSSINFILYCTMSRQFRETFANIFLPKCLKQRISPERLIEMDSRGQVETIQETQTQMTQL</sequence>
<keyword evidence="3 6" id="KW-0812">Transmembrane</keyword>
<dbReference type="PANTHER" id="PTHR46273">
    <property type="entry name" value="MYOSUPPRESSIN RECEPTOR 1, ISOFORM B-RELATED"/>
    <property type="match status" value="1"/>
</dbReference>
<dbReference type="STRING" id="568069.A0A1J1I6W8"/>
<protein>
    <submittedName>
        <fullName evidence="8">CLUMA_CG008194, isoform A</fullName>
    </submittedName>
</protein>